<dbReference type="RefSeq" id="WP_346045437.1">
    <property type="nucleotide sequence ID" value="NZ_BAAACP010000011.1"/>
</dbReference>
<sequence>MSKKLKIISCLAMTLLLLNGCDTIKEDSRSTKEQIISKVDKDIDNSKEDKIIISNSNSKMSSELINIIETTGKEKLSMSKEDRYDLRSELFSSMSSEQVHAFDNSYAVLTSVIADDRYKDLFDKNNSRWDAYDDNNLYGITDIMTSIYIVAKNQKFKNDISRISALCSYGLNNRDVVALIDARRIIRDINYHVFQVPYFKEGDAIVERNEDDYSIYYGASETLEGDSYKTIGLYKYN</sequence>
<organism evidence="1 2">
    <name type="scientific">Paraclostridium tenue</name>
    <dbReference type="NCBI Taxonomy" id="1737"/>
    <lineage>
        <taxon>Bacteria</taxon>
        <taxon>Bacillati</taxon>
        <taxon>Bacillota</taxon>
        <taxon>Clostridia</taxon>
        <taxon>Peptostreptococcales</taxon>
        <taxon>Peptostreptococcaceae</taxon>
        <taxon>Paraclostridium</taxon>
    </lineage>
</organism>
<proteinExistence type="predicted"/>
<protein>
    <recommendedName>
        <fullName evidence="3">DUF5104 domain-containing protein</fullName>
    </recommendedName>
</protein>
<name>A0ABN1M6Z9_9FIRM</name>
<gene>
    <name evidence="1" type="ORF">GCM10008917_19480</name>
</gene>
<evidence type="ECO:0000313" key="2">
    <source>
        <dbReference type="Proteomes" id="UP001400965"/>
    </source>
</evidence>
<accession>A0ABN1M6Z9</accession>
<evidence type="ECO:0000313" key="1">
    <source>
        <dbReference type="EMBL" id="GAA0864754.1"/>
    </source>
</evidence>
<evidence type="ECO:0008006" key="3">
    <source>
        <dbReference type="Google" id="ProtNLM"/>
    </source>
</evidence>
<dbReference type="Proteomes" id="UP001400965">
    <property type="component" value="Unassembled WGS sequence"/>
</dbReference>
<comment type="caution">
    <text evidence="1">The sequence shown here is derived from an EMBL/GenBank/DDBJ whole genome shotgun (WGS) entry which is preliminary data.</text>
</comment>
<reference evidence="1 2" key="1">
    <citation type="journal article" date="2019" name="Int. J. Syst. Evol. Microbiol.">
        <title>The Global Catalogue of Microorganisms (GCM) 10K type strain sequencing project: providing services to taxonomists for standard genome sequencing and annotation.</title>
        <authorList>
            <consortium name="The Broad Institute Genomics Platform"/>
            <consortium name="The Broad Institute Genome Sequencing Center for Infectious Disease"/>
            <person name="Wu L."/>
            <person name="Ma J."/>
        </authorList>
    </citation>
    <scope>NUCLEOTIDE SEQUENCE [LARGE SCALE GENOMIC DNA]</scope>
    <source>
        <strain evidence="1 2">JCM 6486</strain>
    </source>
</reference>
<dbReference type="EMBL" id="BAAACP010000011">
    <property type="protein sequence ID" value="GAA0864754.1"/>
    <property type="molecule type" value="Genomic_DNA"/>
</dbReference>
<keyword evidence="2" id="KW-1185">Reference proteome</keyword>